<organism evidence="1 2">
    <name type="scientific">Lophium mytilinum</name>
    <dbReference type="NCBI Taxonomy" id="390894"/>
    <lineage>
        <taxon>Eukaryota</taxon>
        <taxon>Fungi</taxon>
        <taxon>Dikarya</taxon>
        <taxon>Ascomycota</taxon>
        <taxon>Pezizomycotina</taxon>
        <taxon>Dothideomycetes</taxon>
        <taxon>Pleosporomycetidae</taxon>
        <taxon>Mytilinidiales</taxon>
        <taxon>Mytilinidiaceae</taxon>
        <taxon>Lophium</taxon>
    </lineage>
</organism>
<dbReference type="AlphaFoldDB" id="A0A6A6QBV5"/>
<proteinExistence type="predicted"/>
<name>A0A6A6QBV5_9PEZI</name>
<protein>
    <submittedName>
        <fullName evidence="1">Uncharacterized protein</fullName>
    </submittedName>
</protein>
<dbReference type="OrthoDB" id="10315494at2759"/>
<gene>
    <name evidence="1" type="ORF">BU16DRAFT_586057</name>
</gene>
<evidence type="ECO:0000313" key="2">
    <source>
        <dbReference type="Proteomes" id="UP000799750"/>
    </source>
</evidence>
<accession>A0A6A6QBV5</accession>
<reference evidence="1" key="1">
    <citation type="journal article" date="2020" name="Stud. Mycol.">
        <title>101 Dothideomycetes genomes: a test case for predicting lifestyles and emergence of pathogens.</title>
        <authorList>
            <person name="Haridas S."/>
            <person name="Albert R."/>
            <person name="Binder M."/>
            <person name="Bloem J."/>
            <person name="Labutti K."/>
            <person name="Salamov A."/>
            <person name="Andreopoulos B."/>
            <person name="Baker S."/>
            <person name="Barry K."/>
            <person name="Bills G."/>
            <person name="Bluhm B."/>
            <person name="Cannon C."/>
            <person name="Castanera R."/>
            <person name="Culley D."/>
            <person name="Daum C."/>
            <person name="Ezra D."/>
            <person name="Gonzalez J."/>
            <person name="Henrissat B."/>
            <person name="Kuo A."/>
            <person name="Liang C."/>
            <person name="Lipzen A."/>
            <person name="Lutzoni F."/>
            <person name="Magnuson J."/>
            <person name="Mondo S."/>
            <person name="Nolan M."/>
            <person name="Ohm R."/>
            <person name="Pangilinan J."/>
            <person name="Park H.-J."/>
            <person name="Ramirez L."/>
            <person name="Alfaro M."/>
            <person name="Sun H."/>
            <person name="Tritt A."/>
            <person name="Yoshinaga Y."/>
            <person name="Zwiers L.-H."/>
            <person name="Turgeon B."/>
            <person name="Goodwin S."/>
            <person name="Spatafora J."/>
            <person name="Crous P."/>
            <person name="Grigoriev I."/>
        </authorList>
    </citation>
    <scope>NUCLEOTIDE SEQUENCE</scope>
    <source>
        <strain evidence="1">CBS 269.34</strain>
    </source>
</reference>
<keyword evidence="2" id="KW-1185">Reference proteome</keyword>
<dbReference type="Proteomes" id="UP000799750">
    <property type="component" value="Unassembled WGS sequence"/>
</dbReference>
<dbReference type="EMBL" id="MU004198">
    <property type="protein sequence ID" value="KAF2489875.1"/>
    <property type="molecule type" value="Genomic_DNA"/>
</dbReference>
<sequence>MPCRINMDRNPHHRHPVHWPTHNAHRGFSLYKCEVFCDWCPAGGKKGFHTSSALWRHVTMAHPTVPNLPGPPVEVWVFPEIIDCHPNSTWKPPEMPVPYPPVDVLGWPNRASPVNLAAYADIFWGAVGELAIGNGEGMQILRDNEDKPAEYQDVVEMQIYLRVGKGREGYEKSIEIDGNKMELLGGMARIFWEVVWKCDKNFEKGYSLVQAAWIREQDRYRNELRRLGAT</sequence>
<evidence type="ECO:0000313" key="1">
    <source>
        <dbReference type="EMBL" id="KAF2489875.1"/>
    </source>
</evidence>